<dbReference type="Proteomes" id="UP000019131">
    <property type="component" value="Unassembled WGS sequence"/>
</dbReference>
<comment type="caution">
    <text evidence="2">The sequence shown here is derived from an EMBL/GenBank/DDBJ whole genome shotgun (WGS) entry which is preliminary data.</text>
</comment>
<evidence type="ECO:0000313" key="3">
    <source>
        <dbReference type="Proteomes" id="UP000019131"/>
    </source>
</evidence>
<protein>
    <submittedName>
        <fullName evidence="2">Uncharacterized protein</fullName>
    </submittedName>
</protein>
<feature type="signal peptide" evidence="1">
    <location>
        <begin position="1"/>
        <end position="26"/>
    </location>
</feature>
<dbReference type="PROSITE" id="PS51257">
    <property type="entry name" value="PROKAR_LIPOPROTEIN"/>
    <property type="match status" value="1"/>
</dbReference>
<accession>W4UYI0</accession>
<keyword evidence="3" id="KW-1185">Reference proteome</keyword>
<sequence length="108" mass="12093">MFNINNKRMKKSLFLLVLTCLFVSCSSDDDLNPSIQLTANDVEEFVYGETREFPVVLSEVTSTSFNTPNGWEAKIKNDKLIVTAPSLVSSSLASSVQSIYLPDQQRLR</sequence>
<evidence type="ECO:0000256" key="1">
    <source>
        <dbReference type="SAM" id="SignalP"/>
    </source>
</evidence>
<gene>
    <name evidence="2" type="ORF">JCM10512_4099</name>
</gene>
<proteinExistence type="predicted"/>
<name>W4UYI0_9BACE</name>
<reference evidence="2 3" key="1">
    <citation type="journal article" date="2014" name="Genome Announc.">
        <title>Draft Genome Sequence of Bacteroides reticulotermitis Strain JCM 10512T, Isolated from the Gut of a Termite.</title>
        <authorList>
            <person name="Yuki M."/>
            <person name="Oshima K."/>
            <person name="Suda W."/>
            <person name="Sakamoto M."/>
            <person name="Iida T."/>
            <person name="Hattori M."/>
            <person name="Ohkuma M."/>
        </authorList>
    </citation>
    <scope>NUCLEOTIDE SEQUENCE [LARGE SCALE GENOMIC DNA]</scope>
    <source>
        <strain evidence="2 3">JCM 10512</strain>
    </source>
</reference>
<dbReference type="AlphaFoldDB" id="W4UYI0"/>
<feature type="chain" id="PRO_5004850075" evidence="1">
    <location>
        <begin position="27"/>
        <end position="108"/>
    </location>
</feature>
<organism evidence="2 3">
    <name type="scientific">Bacteroides reticulotermitis JCM 10512</name>
    <dbReference type="NCBI Taxonomy" id="1445607"/>
    <lineage>
        <taxon>Bacteria</taxon>
        <taxon>Pseudomonadati</taxon>
        <taxon>Bacteroidota</taxon>
        <taxon>Bacteroidia</taxon>
        <taxon>Bacteroidales</taxon>
        <taxon>Bacteroidaceae</taxon>
        <taxon>Bacteroides</taxon>
    </lineage>
</organism>
<dbReference type="EMBL" id="BAIV01000029">
    <property type="protein sequence ID" value="GAE85648.1"/>
    <property type="molecule type" value="Genomic_DNA"/>
</dbReference>
<evidence type="ECO:0000313" key="2">
    <source>
        <dbReference type="EMBL" id="GAE85648.1"/>
    </source>
</evidence>
<keyword evidence="1" id="KW-0732">Signal</keyword>